<dbReference type="InterPro" id="IPR042150">
    <property type="entry name" value="MmRce1-like"/>
</dbReference>
<dbReference type="GO" id="GO:0004175">
    <property type="term" value="F:endopeptidase activity"/>
    <property type="evidence" value="ECO:0007669"/>
    <property type="project" value="UniProtKB-ARBA"/>
</dbReference>
<dbReference type="PANTHER" id="PTHR35797">
    <property type="entry name" value="PROTEASE-RELATED"/>
    <property type="match status" value="1"/>
</dbReference>
<name>A0A377QXS4_9NEIS</name>
<dbReference type="GO" id="GO:0080120">
    <property type="term" value="P:CAAX-box protein maturation"/>
    <property type="evidence" value="ECO:0007669"/>
    <property type="project" value="UniProtKB-ARBA"/>
</dbReference>
<dbReference type="RefSeq" id="WP_115307350.1">
    <property type="nucleotide sequence ID" value="NZ_UGJJ01000001.1"/>
</dbReference>
<keyword evidence="4" id="KW-1185">Reference proteome</keyword>
<feature type="transmembrane region" description="Helical" evidence="1">
    <location>
        <begin position="85"/>
        <end position="109"/>
    </location>
</feature>
<accession>A0A377QXS4</accession>
<feature type="transmembrane region" description="Helical" evidence="1">
    <location>
        <begin position="121"/>
        <end position="139"/>
    </location>
</feature>
<feature type="transmembrane region" description="Helical" evidence="1">
    <location>
        <begin position="191"/>
        <end position="213"/>
    </location>
</feature>
<evidence type="ECO:0000256" key="1">
    <source>
        <dbReference type="SAM" id="Phobius"/>
    </source>
</evidence>
<keyword evidence="1" id="KW-0472">Membrane</keyword>
<dbReference type="Proteomes" id="UP000254293">
    <property type="component" value="Unassembled WGS sequence"/>
</dbReference>
<evidence type="ECO:0000313" key="4">
    <source>
        <dbReference type="Proteomes" id="UP000254293"/>
    </source>
</evidence>
<dbReference type="GO" id="GO:0006508">
    <property type="term" value="P:proteolysis"/>
    <property type="evidence" value="ECO:0007669"/>
    <property type="project" value="UniProtKB-KW"/>
</dbReference>
<dbReference type="Pfam" id="PF02517">
    <property type="entry name" value="Rce1-like"/>
    <property type="match status" value="1"/>
</dbReference>
<evidence type="ECO:0000259" key="2">
    <source>
        <dbReference type="Pfam" id="PF02517"/>
    </source>
</evidence>
<reference evidence="3 4" key="1">
    <citation type="submission" date="2018-06" db="EMBL/GenBank/DDBJ databases">
        <authorList>
            <consortium name="Pathogen Informatics"/>
            <person name="Doyle S."/>
        </authorList>
    </citation>
    <scope>NUCLEOTIDE SEQUENCE [LARGE SCALE GENOMIC DNA]</scope>
    <source>
        <strain evidence="3 4">NCTC13336</strain>
    </source>
</reference>
<sequence>MNPLRYRPTLFFTLCMLVPWPLWFAAACISRQNPSPAMLQAEAALGITGLIAPALITAGLILPNQQLRADAAKRLLRTGGFPKRYFAAALLLLPVSMVLAQLVSLLFGYSAEQFHISGRPSFSSAVLSPWFVLTFAAAAEELAWHGYGTDALLSRFSLFGTSLLFTVYWALWHLPLGFIQGYYHSEVLAEGALYTANFVLSMIAFVLLGNWLYLKSGRSILLAVLFHLSANVGNEIFATHPDSKVIQTGMLLAVCAWLLCRERVLFFAKPPKPA</sequence>
<organism evidence="3 4">
    <name type="scientific">Kingella potus</name>
    <dbReference type="NCBI Taxonomy" id="265175"/>
    <lineage>
        <taxon>Bacteria</taxon>
        <taxon>Pseudomonadati</taxon>
        <taxon>Pseudomonadota</taxon>
        <taxon>Betaproteobacteria</taxon>
        <taxon>Neisseriales</taxon>
        <taxon>Neisseriaceae</taxon>
        <taxon>Kingella</taxon>
    </lineage>
</organism>
<dbReference type="InterPro" id="IPR003675">
    <property type="entry name" value="Rce1/LyrA-like_dom"/>
</dbReference>
<protein>
    <submittedName>
        <fullName evidence="3">CAAX amino terminal protease self- immunity</fullName>
    </submittedName>
</protein>
<feature type="domain" description="CAAX prenyl protease 2/Lysostaphin resistance protein A-like" evidence="2">
    <location>
        <begin position="126"/>
        <end position="232"/>
    </location>
</feature>
<proteinExistence type="predicted"/>
<keyword evidence="1" id="KW-1133">Transmembrane helix</keyword>
<keyword evidence="1" id="KW-0812">Transmembrane</keyword>
<keyword evidence="3" id="KW-0378">Hydrolase</keyword>
<feature type="transmembrane region" description="Helical" evidence="1">
    <location>
        <begin position="43"/>
        <end position="64"/>
    </location>
</feature>
<keyword evidence="3" id="KW-0645">Protease</keyword>
<dbReference type="PANTHER" id="PTHR35797:SF1">
    <property type="entry name" value="PROTEASE"/>
    <property type="match status" value="1"/>
</dbReference>
<evidence type="ECO:0000313" key="3">
    <source>
        <dbReference type="EMBL" id="STR00013.1"/>
    </source>
</evidence>
<gene>
    <name evidence="3" type="ORF">NCTC13336_00201</name>
</gene>
<dbReference type="PROSITE" id="PS51257">
    <property type="entry name" value="PROKAR_LIPOPROTEIN"/>
    <property type="match status" value="1"/>
</dbReference>
<feature type="transmembrane region" description="Helical" evidence="1">
    <location>
        <begin position="151"/>
        <end position="171"/>
    </location>
</feature>
<dbReference type="EMBL" id="UGJJ01000001">
    <property type="protein sequence ID" value="STR00013.1"/>
    <property type="molecule type" value="Genomic_DNA"/>
</dbReference>
<dbReference type="AlphaFoldDB" id="A0A377QXS4"/>
<dbReference type="OrthoDB" id="3693644at2"/>